<sequence length="390" mass="45678">MSREGNEEVDPEFVSRLASYLGFNKERVQHLFEKSYLARNWGKYENLLRFDKEISHIERGTVLYEKDGSFEAIVGFPKIRRAMVLNPTIKKHFSGLEKVAVEEKMNGYNVRIAIAKDEILAITRSGYICPYTTQKAKEKLNLKFFEDFPELVLYGEMVGPDNPYVPKEIYDIESVEFYIFDIRKKNSGEPLPIKKRQEILEKYGFFQVRFFDEFPLETAAEEIEKIIRELGEIEHEGVVIKDPDMMLSPLKYTSSQSNCSDLRHAFKFYNETGRDYMLSRIVREGFQTVEWDEDETEFEERCMKLGKSILGPLRESIRTVKNGQRLYEEARIRVRDLKTAADFEGYLKRLGIDAIFEEPQPIGDEYRIVIKKINKSTNDKTHAILQGETW</sequence>
<evidence type="ECO:0000259" key="1">
    <source>
        <dbReference type="Pfam" id="PF09414"/>
    </source>
</evidence>
<dbReference type="InterPro" id="IPR021122">
    <property type="entry name" value="RNA_ligase_dom_REL/Rnl2"/>
</dbReference>
<dbReference type="Pfam" id="PF18330">
    <property type="entry name" value="Lig_C"/>
    <property type="match status" value="1"/>
</dbReference>
<name>A0A0E3HAG0_METTE</name>
<keyword evidence="3" id="KW-0436">Ligase</keyword>
<dbReference type="AlphaFoldDB" id="A0A0E3HAG0"/>
<dbReference type="Gene3D" id="3.10.450.740">
    <property type="match status" value="1"/>
</dbReference>
<dbReference type="Gene3D" id="3.30.1490.70">
    <property type="match status" value="1"/>
</dbReference>
<dbReference type="Gene3D" id="3.30.70.2160">
    <property type="match status" value="1"/>
</dbReference>
<protein>
    <submittedName>
        <fullName evidence="3">RNA ligase, family</fullName>
    </submittedName>
</protein>
<dbReference type="Proteomes" id="UP000056925">
    <property type="component" value="Chromosome"/>
</dbReference>
<gene>
    <name evidence="3" type="ORF">MSTHC_1471</name>
</gene>
<dbReference type="Pfam" id="PF09414">
    <property type="entry name" value="RNA_ligase"/>
    <property type="match status" value="1"/>
</dbReference>
<dbReference type="InterPro" id="IPR041596">
    <property type="entry name" value="Lig_Pab1020_C"/>
</dbReference>
<dbReference type="HOGENOM" id="CLU_061502_0_0_2"/>
<dbReference type="KEGG" id="mthe:MSTHC_1471"/>
<dbReference type="CDD" id="cd07894">
    <property type="entry name" value="Adenylation_RNA_ligase"/>
    <property type="match status" value="1"/>
</dbReference>
<feature type="domain" description="RNA ligase" evidence="1">
    <location>
        <begin position="98"/>
        <end position="253"/>
    </location>
</feature>
<dbReference type="Gene3D" id="3.30.470.30">
    <property type="entry name" value="DNA ligase/mRNA capping enzyme"/>
    <property type="match status" value="1"/>
</dbReference>
<reference evidence="3 4" key="1">
    <citation type="submission" date="2014-07" db="EMBL/GenBank/DDBJ databases">
        <title>Methanogenic archaea and the global carbon cycle.</title>
        <authorList>
            <person name="Henriksen J.R."/>
            <person name="Luke J."/>
            <person name="Reinhart S."/>
            <person name="Benedict M.N."/>
            <person name="Youngblut N.D."/>
            <person name="Metcalf M.E."/>
            <person name="Whitaker R.J."/>
            <person name="Metcalf W.W."/>
        </authorList>
    </citation>
    <scope>NUCLEOTIDE SEQUENCE [LARGE SCALE GENOMIC DNA]</scope>
    <source>
        <strain evidence="3 4">CHTI-55</strain>
    </source>
</reference>
<dbReference type="GeneID" id="41602810"/>
<dbReference type="EMBL" id="CP009502">
    <property type="protein sequence ID" value="AKB15789.1"/>
    <property type="molecule type" value="Genomic_DNA"/>
</dbReference>
<feature type="domain" description="RNA ligase Pab1020 C-terminal" evidence="2">
    <location>
        <begin position="264"/>
        <end position="388"/>
    </location>
</feature>
<dbReference type="PATRIC" id="fig|1434121.4.peg.1813"/>
<evidence type="ECO:0000259" key="2">
    <source>
        <dbReference type="Pfam" id="PF18330"/>
    </source>
</evidence>
<organism evidence="3 4">
    <name type="scientific">Methanosarcina thermophila CHTI-55</name>
    <dbReference type="NCBI Taxonomy" id="1434121"/>
    <lineage>
        <taxon>Archaea</taxon>
        <taxon>Methanobacteriati</taxon>
        <taxon>Methanobacteriota</taxon>
        <taxon>Stenosarchaea group</taxon>
        <taxon>Methanomicrobia</taxon>
        <taxon>Methanosarcinales</taxon>
        <taxon>Methanosarcinaceae</taxon>
        <taxon>Methanosarcina</taxon>
    </lineage>
</organism>
<dbReference type="GO" id="GO:0016874">
    <property type="term" value="F:ligase activity"/>
    <property type="evidence" value="ECO:0007669"/>
    <property type="project" value="UniProtKB-KW"/>
</dbReference>
<evidence type="ECO:0000313" key="4">
    <source>
        <dbReference type="Proteomes" id="UP000056925"/>
    </source>
</evidence>
<evidence type="ECO:0000313" key="3">
    <source>
        <dbReference type="EMBL" id="AKB15789.1"/>
    </source>
</evidence>
<dbReference type="NCBIfam" id="TIGR01209">
    <property type="entry name" value="RNA ligase"/>
    <property type="match status" value="1"/>
</dbReference>
<dbReference type="RefSeq" id="WP_048167582.1">
    <property type="nucleotide sequence ID" value="NZ_CP009502.1"/>
</dbReference>
<dbReference type="InterPro" id="IPR001072">
    <property type="entry name" value="RNA_ligase_Pab1020"/>
</dbReference>
<proteinExistence type="predicted"/>
<dbReference type="PRINTS" id="PR01048">
    <property type="entry name" value="Y414FAMILY"/>
</dbReference>
<dbReference type="SUPFAM" id="SSF56091">
    <property type="entry name" value="DNA ligase/mRNA capping enzyme, catalytic domain"/>
    <property type="match status" value="1"/>
</dbReference>
<accession>A0A0E3HAG0</accession>